<dbReference type="EMBL" id="CAKOFQ010006799">
    <property type="protein sequence ID" value="CAH1972551.1"/>
    <property type="molecule type" value="Genomic_DNA"/>
</dbReference>
<reference evidence="1" key="1">
    <citation type="submission" date="2022-03" db="EMBL/GenBank/DDBJ databases">
        <authorList>
            <person name="Sayadi A."/>
        </authorList>
    </citation>
    <scope>NUCLEOTIDE SEQUENCE</scope>
</reference>
<sequence length="48" mass="5980">MRSCLVFRKIAFIVQRVSSDEVHFFLQYFLNYRRYIKQYDTIQHTGFN</sequence>
<organism evidence="1 2">
    <name type="scientific">Acanthoscelides obtectus</name>
    <name type="common">Bean weevil</name>
    <name type="synonym">Bruchus obtectus</name>
    <dbReference type="NCBI Taxonomy" id="200917"/>
    <lineage>
        <taxon>Eukaryota</taxon>
        <taxon>Metazoa</taxon>
        <taxon>Ecdysozoa</taxon>
        <taxon>Arthropoda</taxon>
        <taxon>Hexapoda</taxon>
        <taxon>Insecta</taxon>
        <taxon>Pterygota</taxon>
        <taxon>Neoptera</taxon>
        <taxon>Endopterygota</taxon>
        <taxon>Coleoptera</taxon>
        <taxon>Polyphaga</taxon>
        <taxon>Cucujiformia</taxon>
        <taxon>Chrysomeloidea</taxon>
        <taxon>Chrysomelidae</taxon>
        <taxon>Bruchinae</taxon>
        <taxon>Bruchini</taxon>
        <taxon>Acanthoscelides</taxon>
    </lineage>
</organism>
<protein>
    <submittedName>
        <fullName evidence="1">Uncharacterized protein</fullName>
    </submittedName>
</protein>
<comment type="caution">
    <text evidence="1">The sequence shown here is derived from an EMBL/GenBank/DDBJ whole genome shotgun (WGS) entry which is preliminary data.</text>
</comment>
<name>A0A9P0P963_ACAOB</name>
<dbReference type="AlphaFoldDB" id="A0A9P0P963"/>
<gene>
    <name evidence="1" type="ORF">ACAOBT_LOCUS10060</name>
</gene>
<evidence type="ECO:0000313" key="2">
    <source>
        <dbReference type="Proteomes" id="UP001152888"/>
    </source>
</evidence>
<keyword evidence="2" id="KW-1185">Reference proteome</keyword>
<accession>A0A9P0P963</accession>
<proteinExistence type="predicted"/>
<dbReference type="Proteomes" id="UP001152888">
    <property type="component" value="Unassembled WGS sequence"/>
</dbReference>
<evidence type="ECO:0000313" key="1">
    <source>
        <dbReference type="EMBL" id="CAH1972551.1"/>
    </source>
</evidence>